<comment type="caution">
    <text evidence="1">The sequence shown here is derived from an EMBL/GenBank/DDBJ whole genome shotgun (WGS) entry which is preliminary data.</text>
</comment>
<reference evidence="1 2" key="1">
    <citation type="journal article" date="2022" name="bioRxiv">
        <title>The genome of the oomycete Peronosclerospora sorghi, a cosmopolitan pathogen of maize and sorghum, is inflated with dispersed pseudogenes.</title>
        <authorList>
            <person name="Fletcher K."/>
            <person name="Martin F."/>
            <person name="Isakeit T."/>
            <person name="Cavanaugh K."/>
            <person name="Magill C."/>
            <person name="Michelmore R."/>
        </authorList>
    </citation>
    <scope>NUCLEOTIDE SEQUENCE [LARGE SCALE GENOMIC DNA]</scope>
    <source>
        <strain evidence="1">P6</strain>
    </source>
</reference>
<gene>
    <name evidence="1" type="ORF">PsorP6_005661</name>
</gene>
<accession>A0ACC0W303</accession>
<evidence type="ECO:0000313" key="2">
    <source>
        <dbReference type="Proteomes" id="UP001163321"/>
    </source>
</evidence>
<proteinExistence type="predicted"/>
<dbReference type="Proteomes" id="UP001163321">
    <property type="component" value="Chromosome 4"/>
</dbReference>
<organism evidence="1 2">
    <name type="scientific">Peronosclerospora sorghi</name>
    <dbReference type="NCBI Taxonomy" id="230839"/>
    <lineage>
        <taxon>Eukaryota</taxon>
        <taxon>Sar</taxon>
        <taxon>Stramenopiles</taxon>
        <taxon>Oomycota</taxon>
        <taxon>Peronosporomycetes</taxon>
        <taxon>Peronosporales</taxon>
        <taxon>Peronosporaceae</taxon>
        <taxon>Peronosclerospora</taxon>
    </lineage>
</organism>
<keyword evidence="2" id="KW-1185">Reference proteome</keyword>
<evidence type="ECO:0000313" key="1">
    <source>
        <dbReference type="EMBL" id="KAI9913178.1"/>
    </source>
</evidence>
<sequence length="71" mass="8470">METPNNEEWKYQKELLGKASPHTPSVYPKRFFRCSCGLFYDVDDVPAGQEKRLIRMVRRETTWIDIFEMPS</sequence>
<name>A0ACC0W303_9STRA</name>
<dbReference type="EMBL" id="CM047583">
    <property type="protein sequence ID" value="KAI9913178.1"/>
    <property type="molecule type" value="Genomic_DNA"/>
</dbReference>
<protein>
    <submittedName>
        <fullName evidence="1">Uncharacterized protein</fullName>
    </submittedName>
</protein>